<gene>
    <name evidence="1" type="ORF">A0H81_11000</name>
</gene>
<reference evidence="1 2" key="1">
    <citation type="submission" date="2016-03" db="EMBL/GenBank/DDBJ databases">
        <title>Whole genome sequencing of Grifola frondosa 9006-11.</title>
        <authorList>
            <person name="Min B."/>
            <person name="Park H."/>
            <person name="Kim J.-G."/>
            <person name="Cho H."/>
            <person name="Oh Y.-L."/>
            <person name="Kong W.-S."/>
            <person name="Choi I.-G."/>
        </authorList>
    </citation>
    <scope>NUCLEOTIDE SEQUENCE [LARGE SCALE GENOMIC DNA]</scope>
    <source>
        <strain evidence="1 2">9006-11</strain>
    </source>
</reference>
<proteinExistence type="predicted"/>
<name>A0A1C7M1I6_GRIFR</name>
<dbReference type="AlphaFoldDB" id="A0A1C7M1I6"/>
<protein>
    <submittedName>
        <fullName evidence="1">Uncharacterized protein</fullName>
    </submittedName>
</protein>
<accession>A0A1C7M1I6</accession>
<organism evidence="1 2">
    <name type="scientific">Grifola frondosa</name>
    <name type="common">Maitake</name>
    <name type="synonym">Polyporus frondosus</name>
    <dbReference type="NCBI Taxonomy" id="5627"/>
    <lineage>
        <taxon>Eukaryota</taxon>
        <taxon>Fungi</taxon>
        <taxon>Dikarya</taxon>
        <taxon>Basidiomycota</taxon>
        <taxon>Agaricomycotina</taxon>
        <taxon>Agaricomycetes</taxon>
        <taxon>Polyporales</taxon>
        <taxon>Grifolaceae</taxon>
        <taxon>Grifola</taxon>
    </lineage>
</organism>
<dbReference type="Proteomes" id="UP000092993">
    <property type="component" value="Unassembled WGS sequence"/>
</dbReference>
<comment type="caution">
    <text evidence="1">The sequence shown here is derived from an EMBL/GenBank/DDBJ whole genome shotgun (WGS) entry which is preliminary data.</text>
</comment>
<sequence length="191" mass="21260">MSPLIQRTPTRHPQAGVDNGAEYLLSTQYREDAERSADAKRKRALGFGPCASCARGRAHPFEANIAKTEQLLTACERVHLARLLCLRDELRAVELCTFARSMKISSGVSLLSQESLLESRKSPWRPVDSSSLQQWGAKRNLNDRSYFPLDIDGDTLNVDILLETRNVHVSRSARDVAGLFACATCTQNPFL</sequence>
<dbReference type="EMBL" id="LUGG01000019">
    <property type="protein sequence ID" value="OBZ68924.1"/>
    <property type="molecule type" value="Genomic_DNA"/>
</dbReference>
<evidence type="ECO:0000313" key="1">
    <source>
        <dbReference type="EMBL" id="OBZ68924.1"/>
    </source>
</evidence>
<keyword evidence="2" id="KW-1185">Reference proteome</keyword>
<evidence type="ECO:0000313" key="2">
    <source>
        <dbReference type="Proteomes" id="UP000092993"/>
    </source>
</evidence>